<dbReference type="GO" id="GO:0046872">
    <property type="term" value="F:metal ion binding"/>
    <property type="evidence" value="ECO:0007669"/>
    <property type="project" value="UniProtKB-KW"/>
</dbReference>
<keyword evidence="5" id="KW-1185">Reference proteome</keyword>
<dbReference type="InterPro" id="IPR008949">
    <property type="entry name" value="Isoprenoid_synthase_dom_sf"/>
</dbReference>
<comment type="caution">
    <text evidence="4">The sequence shown here is derived from an EMBL/GenBank/DDBJ whole genome shotgun (WGS) entry which is preliminary data.</text>
</comment>
<dbReference type="PROSITE" id="PS00444">
    <property type="entry name" value="POLYPRENYL_SYNTHASE_2"/>
    <property type="match status" value="1"/>
</dbReference>
<dbReference type="AlphaFoldDB" id="A0A4R2ILM6"/>
<accession>A0A4R2ILM6</accession>
<dbReference type="GO" id="GO:0008299">
    <property type="term" value="P:isoprenoid biosynthetic process"/>
    <property type="evidence" value="ECO:0007669"/>
    <property type="project" value="InterPro"/>
</dbReference>
<dbReference type="Pfam" id="PF00348">
    <property type="entry name" value="polyprenyl_synt"/>
    <property type="match status" value="1"/>
</dbReference>
<gene>
    <name evidence="4" type="ORF">EV192_12070</name>
</gene>
<dbReference type="EMBL" id="SLWS01000020">
    <property type="protein sequence ID" value="TCO45884.1"/>
    <property type="molecule type" value="Genomic_DNA"/>
</dbReference>
<protein>
    <submittedName>
        <fullName evidence="4">Geranylgeranyl diphosphate synthase type I</fullName>
    </submittedName>
</protein>
<dbReference type="OrthoDB" id="4497239at2"/>
<name>A0A4R2ILM6_9PSEU</name>
<sequence length="365" mass="38775">MEAGAALSTRTDPGQSSLQHARLRRAETQLEHARQVTEPVLRDAVQSLPEALRLMAGYHFGWWDHLGVAGNAPSGKALRPALVLAAATIASGIGSEAAVGQGIAAAVARAAAAVELVHNFTLLHDDVMDADETRRGRRTVWHVWGIPDAILTGDALQALSVTVLADTAHPAAPAMITRLATCVAELCQGQHEDNEFETRLDVDLDQCVRVARRKTGALLGCSCALGAICAHAGPGVVEAMDRFGRELGVAFQIVDDMLGIWGDPAVTRKPAGSDLVRRKKTGLVIAALSSDTHPGRELRQLYRQTCPLDPAAVARAATLIEQAGGKQWAHHNATRYVQLALDALPDQATAGDLLALADLATQRER</sequence>
<dbReference type="PANTHER" id="PTHR12001:SF86">
    <property type="entry name" value="GERANYLGERANYL DIPHOSPHATE SYNTHASE"/>
    <property type="match status" value="1"/>
</dbReference>
<dbReference type="GO" id="GO:0004659">
    <property type="term" value="F:prenyltransferase activity"/>
    <property type="evidence" value="ECO:0007669"/>
    <property type="project" value="InterPro"/>
</dbReference>
<evidence type="ECO:0000313" key="5">
    <source>
        <dbReference type="Proteomes" id="UP000295680"/>
    </source>
</evidence>
<evidence type="ECO:0000256" key="3">
    <source>
        <dbReference type="RuleBase" id="RU004466"/>
    </source>
</evidence>
<comment type="similarity">
    <text evidence="3">Belongs to the FPP/GGPP synthase family.</text>
</comment>
<dbReference type="InterPro" id="IPR000092">
    <property type="entry name" value="Polyprenyl_synt"/>
</dbReference>
<keyword evidence="2" id="KW-0460">Magnesium</keyword>
<dbReference type="InterPro" id="IPR033749">
    <property type="entry name" value="Polyprenyl_synt_CS"/>
</dbReference>
<dbReference type="PROSITE" id="PS00723">
    <property type="entry name" value="POLYPRENYL_SYNTHASE_1"/>
    <property type="match status" value="1"/>
</dbReference>
<dbReference type="SFLD" id="SFLDS00005">
    <property type="entry name" value="Isoprenoid_Synthase_Type_I"/>
    <property type="match status" value="1"/>
</dbReference>
<keyword evidence="1" id="KW-0479">Metal-binding</keyword>
<evidence type="ECO:0000256" key="2">
    <source>
        <dbReference type="ARBA" id="ARBA00022842"/>
    </source>
</evidence>
<keyword evidence="3" id="KW-0808">Transferase</keyword>
<evidence type="ECO:0000313" key="4">
    <source>
        <dbReference type="EMBL" id="TCO45884.1"/>
    </source>
</evidence>
<dbReference type="CDD" id="cd00685">
    <property type="entry name" value="Trans_IPPS_HT"/>
    <property type="match status" value="1"/>
</dbReference>
<dbReference type="Proteomes" id="UP000295680">
    <property type="component" value="Unassembled WGS sequence"/>
</dbReference>
<evidence type="ECO:0000256" key="1">
    <source>
        <dbReference type="ARBA" id="ARBA00022723"/>
    </source>
</evidence>
<proteinExistence type="inferred from homology"/>
<dbReference type="SUPFAM" id="SSF48576">
    <property type="entry name" value="Terpenoid synthases"/>
    <property type="match status" value="1"/>
</dbReference>
<reference evidence="4 5" key="1">
    <citation type="submission" date="2019-03" db="EMBL/GenBank/DDBJ databases">
        <title>Genomic Encyclopedia of Type Strains, Phase IV (KMG-IV): sequencing the most valuable type-strain genomes for metagenomic binning, comparative biology and taxonomic classification.</title>
        <authorList>
            <person name="Goeker M."/>
        </authorList>
    </citation>
    <scope>NUCLEOTIDE SEQUENCE [LARGE SCALE GENOMIC DNA]</scope>
    <source>
        <strain evidence="4 5">DSM 45934</strain>
    </source>
</reference>
<organism evidence="4 5">
    <name type="scientific">Actinocrispum wychmicini</name>
    <dbReference type="NCBI Taxonomy" id="1213861"/>
    <lineage>
        <taxon>Bacteria</taxon>
        <taxon>Bacillati</taxon>
        <taxon>Actinomycetota</taxon>
        <taxon>Actinomycetes</taxon>
        <taxon>Pseudonocardiales</taxon>
        <taxon>Pseudonocardiaceae</taxon>
        <taxon>Actinocrispum</taxon>
    </lineage>
</organism>
<dbReference type="Gene3D" id="1.10.600.10">
    <property type="entry name" value="Farnesyl Diphosphate Synthase"/>
    <property type="match status" value="1"/>
</dbReference>
<dbReference type="PANTHER" id="PTHR12001">
    <property type="entry name" value="GERANYLGERANYL PYROPHOSPHATE SYNTHASE"/>
    <property type="match status" value="1"/>
</dbReference>